<dbReference type="EMBL" id="OE840521">
    <property type="protein sequence ID" value="CAD7590977.1"/>
    <property type="molecule type" value="Genomic_DNA"/>
</dbReference>
<accession>A0A7R9JX32</accession>
<dbReference type="AlphaFoldDB" id="A0A7R9JX32"/>
<protein>
    <submittedName>
        <fullName evidence="1">Uncharacterized protein</fullName>
    </submittedName>
</protein>
<organism evidence="1">
    <name type="scientific">Timema genevievae</name>
    <name type="common">Walking stick</name>
    <dbReference type="NCBI Taxonomy" id="629358"/>
    <lineage>
        <taxon>Eukaryota</taxon>
        <taxon>Metazoa</taxon>
        <taxon>Ecdysozoa</taxon>
        <taxon>Arthropoda</taxon>
        <taxon>Hexapoda</taxon>
        <taxon>Insecta</taxon>
        <taxon>Pterygota</taxon>
        <taxon>Neoptera</taxon>
        <taxon>Polyneoptera</taxon>
        <taxon>Phasmatodea</taxon>
        <taxon>Timematodea</taxon>
        <taxon>Timematoidea</taxon>
        <taxon>Timematidae</taxon>
        <taxon>Timema</taxon>
    </lineage>
</organism>
<gene>
    <name evidence="1" type="ORF">TGEB3V08_LOCUS4402</name>
</gene>
<reference evidence="1" key="1">
    <citation type="submission" date="2020-11" db="EMBL/GenBank/DDBJ databases">
        <authorList>
            <person name="Tran Van P."/>
        </authorList>
    </citation>
    <scope>NUCLEOTIDE SEQUENCE</scope>
</reference>
<sequence length="45" mass="5158">MCGVRATIIRNTLESQIEEKHIPAFLSISAVRYTLLPRQVETSRE</sequence>
<name>A0A7R9JX32_TIMGE</name>
<proteinExistence type="predicted"/>
<evidence type="ECO:0000313" key="1">
    <source>
        <dbReference type="EMBL" id="CAD7590977.1"/>
    </source>
</evidence>